<reference evidence="13 14" key="1">
    <citation type="journal article" date="2019" name="BMC Genomics">
        <title>New insights from Opisthorchis felineus genome: update on genomics of the epidemiologically important liver flukes.</title>
        <authorList>
            <person name="Ershov N.I."/>
            <person name="Mordvinov V.A."/>
            <person name="Prokhortchouk E.B."/>
            <person name="Pakharukova M.Y."/>
            <person name="Gunbin K.V."/>
            <person name="Ustyantsev K."/>
            <person name="Genaev M.A."/>
            <person name="Blinov A.G."/>
            <person name="Mazur A."/>
            <person name="Boulygina E."/>
            <person name="Tsygankova S."/>
            <person name="Khrameeva E."/>
            <person name="Chekanov N."/>
            <person name="Fan G."/>
            <person name="Xiao A."/>
            <person name="Zhang H."/>
            <person name="Xu X."/>
            <person name="Yang H."/>
            <person name="Solovyev V."/>
            <person name="Lee S.M."/>
            <person name="Liu X."/>
            <person name="Afonnikov D.A."/>
            <person name="Skryabin K.G."/>
        </authorList>
    </citation>
    <scope>NUCLEOTIDE SEQUENCE [LARGE SCALE GENOMIC DNA]</scope>
    <source>
        <strain evidence="13">AK-0245</strain>
        <tissue evidence="13">Whole organism</tissue>
    </source>
</reference>
<feature type="transmembrane region" description="Helical" evidence="12">
    <location>
        <begin position="66"/>
        <end position="86"/>
    </location>
</feature>
<keyword evidence="9 11" id="KW-0739">Sodium transport</keyword>
<dbReference type="InterPro" id="IPR001873">
    <property type="entry name" value="ENaC"/>
</dbReference>
<keyword evidence="3 11" id="KW-0894">Sodium channel</keyword>
<dbReference type="Pfam" id="PF00858">
    <property type="entry name" value="ASC"/>
    <property type="match status" value="1"/>
</dbReference>
<keyword evidence="2 11" id="KW-0813">Transport</keyword>
<dbReference type="PANTHER" id="PTHR11690">
    <property type="entry name" value="AMILORIDE-SENSITIVE SODIUM CHANNEL-RELATED"/>
    <property type="match status" value="1"/>
</dbReference>
<proteinExistence type="inferred from homology"/>
<evidence type="ECO:0000256" key="6">
    <source>
        <dbReference type="ARBA" id="ARBA00023053"/>
    </source>
</evidence>
<evidence type="ECO:0000256" key="3">
    <source>
        <dbReference type="ARBA" id="ARBA00022461"/>
    </source>
</evidence>
<keyword evidence="7 11" id="KW-0406">Ion transport</keyword>
<comment type="subcellular location">
    <subcellularLocation>
        <location evidence="1">Membrane</location>
        <topology evidence="1">Multi-pass membrane protein</topology>
    </subcellularLocation>
</comment>
<gene>
    <name evidence="13" type="ORF">CRM22_009422</name>
</gene>
<organism evidence="13 14">
    <name type="scientific">Opisthorchis felineus</name>
    <dbReference type="NCBI Taxonomy" id="147828"/>
    <lineage>
        <taxon>Eukaryota</taxon>
        <taxon>Metazoa</taxon>
        <taxon>Spiralia</taxon>
        <taxon>Lophotrochozoa</taxon>
        <taxon>Platyhelminthes</taxon>
        <taxon>Trematoda</taxon>
        <taxon>Digenea</taxon>
        <taxon>Opisthorchiida</taxon>
        <taxon>Opisthorchiata</taxon>
        <taxon>Opisthorchiidae</taxon>
        <taxon>Opisthorchis</taxon>
    </lineage>
</organism>
<dbReference type="Proteomes" id="UP000308267">
    <property type="component" value="Unassembled WGS sequence"/>
</dbReference>
<sequence>MSLPPIRVEDEEVQPIQYEESHTNTTNRQIKPIRTKIKKELILFCQTTTIRGVTRVVNARSKSFQIVWASSVLFLFIGLFTCMFFLTRQYLEYHVIHPPQVLRDTPSPFPSITLCNLRPLASEATKVLEESRIKTPRKFAMDVNNFAAEAFYHKGDVHSYQLITSAISMGGYLESLPPEIRLQLGHHMNQTIIHCMVLYSEGSKRVLNDCHQVGRWRRFVHAQYLNCYSYDLLEKYRDHVRTIELFVYLDVPPNKTSCVDCFSAEIKSQLSGAVVVVHNADTYPDINQEGINIQPGSLTEIKVKTIKHIQKTPPYGRCSPDTPKTIELYGAAPYRYSEHACRMSTIQTQINDRCGCNAIEFPYRSSSLPFCLAMGSFVHEGSCDVQSLQGSGSKVANSTKIGSLKSECLAELEVVKNHVTCKSDVTRHFEGDVVPSCTLPCQFFSYETDRSTSTWPTKSWQLGWLGTRAGRMILNRPELAPYREARDLMRQPNGDVRAQTLLSQTNVLEKNLLAIMIIRPNFNLHNVEEKEVLSLTSLLSQTGGLLSIWIGMNIMSVIELFELLVHLFGTCKQPENRKNMNDDSSHQLRVVRNVQEETEDGMQIADNLYNGNEERISQNSVIRHPKDNSNNANNRRLKQRRVKCSKGTCQRVRRSSTNLECSERSLP</sequence>
<dbReference type="Gene3D" id="2.60.470.10">
    <property type="entry name" value="Acid-sensing ion channels like domains"/>
    <property type="match status" value="1"/>
</dbReference>
<evidence type="ECO:0000256" key="8">
    <source>
        <dbReference type="ARBA" id="ARBA00023136"/>
    </source>
</evidence>
<evidence type="ECO:0000256" key="1">
    <source>
        <dbReference type="ARBA" id="ARBA00004141"/>
    </source>
</evidence>
<evidence type="ECO:0000256" key="11">
    <source>
        <dbReference type="RuleBase" id="RU000679"/>
    </source>
</evidence>
<dbReference type="GO" id="GO:0015280">
    <property type="term" value="F:ligand-gated sodium channel activity"/>
    <property type="evidence" value="ECO:0007669"/>
    <property type="project" value="TreeGrafter"/>
</dbReference>
<keyword evidence="10 11" id="KW-0407">Ion channel</keyword>
<keyword evidence="4 11" id="KW-0812">Transmembrane</keyword>
<keyword evidence="5 12" id="KW-1133">Transmembrane helix</keyword>
<dbReference type="AlphaFoldDB" id="A0A4V3SD10"/>
<dbReference type="STRING" id="147828.A0A4V3SD10"/>
<keyword evidence="14" id="KW-1185">Reference proteome</keyword>
<dbReference type="EMBL" id="SJOL01009114">
    <property type="protein sequence ID" value="TGZ58824.1"/>
    <property type="molecule type" value="Genomic_DNA"/>
</dbReference>
<keyword evidence="6" id="KW-0915">Sodium</keyword>
<evidence type="ECO:0000256" key="10">
    <source>
        <dbReference type="ARBA" id="ARBA00023303"/>
    </source>
</evidence>
<keyword evidence="8 12" id="KW-0472">Membrane</keyword>
<name>A0A4V3SD10_OPIFE</name>
<comment type="caution">
    <text evidence="13">The sequence shown here is derived from an EMBL/GenBank/DDBJ whole genome shotgun (WGS) entry which is preliminary data.</text>
</comment>
<protein>
    <recommendedName>
        <fullName evidence="15">FMRFamide-activated amiloride-sensitive sodium channel</fullName>
    </recommendedName>
</protein>
<evidence type="ECO:0000256" key="4">
    <source>
        <dbReference type="ARBA" id="ARBA00022692"/>
    </source>
</evidence>
<evidence type="ECO:0000256" key="2">
    <source>
        <dbReference type="ARBA" id="ARBA00022448"/>
    </source>
</evidence>
<evidence type="ECO:0000256" key="5">
    <source>
        <dbReference type="ARBA" id="ARBA00022989"/>
    </source>
</evidence>
<dbReference type="OrthoDB" id="6021021at2759"/>
<evidence type="ECO:0000256" key="12">
    <source>
        <dbReference type="SAM" id="Phobius"/>
    </source>
</evidence>
<comment type="similarity">
    <text evidence="11">Belongs to the amiloride-sensitive sodium channel (TC 1.A.6) family.</text>
</comment>
<evidence type="ECO:0000256" key="7">
    <source>
        <dbReference type="ARBA" id="ARBA00023065"/>
    </source>
</evidence>
<dbReference type="PANTHER" id="PTHR11690:SF248">
    <property type="entry name" value="PICKPOCKET 17, ISOFORM A"/>
    <property type="match status" value="1"/>
</dbReference>
<dbReference type="PRINTS" id="PR01078">
    <property type="entry name" value="AMINACHANNEL"/>
</dbReference>
<dbReference type="GO" id="GO:0005886">
    <property type="term" value="C:plasma membrane"/>
    <property type="evidence" value="ECO:0007669"/>
    <property type="project" value="TreeGrafter"/>
</dbReference>
<evidence type="ECO:0008006" key="15">
    <source>
        <dbReference type="Google" id="ProtNLM"/>
    </source>
</evidence>
<evidence type="ECO:0000313" key="13">
    <source>
        <dbReference type="EMBL" id="TGZ58824.1"/>
    </source>
</evidence>
<evidence type="ECO:0000256" key="9">
    <source>
        <dbReference type="ARBA" id="ARBA00023201"/>
    </source>
</evidence>
<accession>A0A4V3SD10</accession>
<dbReference type="Gene3D" id="1.10.287.770">
    <property type="entry name" value="YojJ-like"/>
    <property type="match status" value="1"/>
</dbReference>
<evidence type="ECO:0000313" key="14">
    <source>
        <dbReference type="Proteomes" id="UP000308267"/>
    </source>
</evidence>